<dbReference type="KEGG" id="caa:Caka_3020"/>
<evidence type="ECO:0000256" key="1">
    <source>
        <dbReference type="SAM" id="Phobius"/>
    </source>
</evidence>
<dbReference type="Proteomes" id="UP000000925">
    <property type="component" value="Chromosome"/>
</dbReference>
<dbReference type="AlphaFoldDB" id="D5EHZ3"/>
<evidence type="ECO:0000313" key="2">
    <source>
        <dbReference type="EMBL" id="ADE56033.1"/>
    </source>
</evidence>
<accession>D5EHZ3</accession>
<dbReference type="EMBL" id="CP001998">
    <property type="protein sequence ID" value="ADE56033.1"/>
    <property type="molecule type" value="Genomic_DNA"/>
</dbReference>
<evidence type="ECO:0000313" key="3">
    <source>
        <dbReference type="Proteomes" id="UP000000925"/>
    </source>
</evidence>
<feature type="transmembrane region" description="Helical" evidence="1">
    <location>
        <begin position="12"/>
        <end position="30"/>
    </location>
</feature>
<keyword evidence="1" id="KW-0472">Membrane</keyword>
<organism evidence="2 3">
    <name type="scientific">Coraliomargarita akajimensis (strain DSM 45221 / IAM 15411 / JCM 23193 / KCTC 12865 / 04OKA010-24)</name>
    <dbReference type="NCBI Taxonomy" id="583355"/>
    <lineage>
        <taxon>Bacteria</taxon>
        <taxon>Pseudomonadati</taxon>
        <taxon>Verrucomicrobiota</taxon>
        <taxon>Opitutia</taxon>
        <taxon>Puniceicoccales</taxon>
        <taxon>Coraliomargaritaceae</taxon>
        <taxon>Coraliomargarita</taxon>
    </lineage>
</organism>
<dbReference type="STRING" id="583355.Caka_3020"/>
<keyword evidence="1" id="KW-0812">Transmembrane</keyword>
<proteinExistence type="predicted"/>
<dbReference type="HOGENOM" id="CLU_3097779_0_0_0"/>
<keyword evidence="3" id="KW-1185">Reference proteome</keyword>
<name>D5EHZ3_CORAD</name>
<sequence>MSQTKLAQSGKLFSANSLALEAGIVVWGGARLSLKGQSLRVQLLYALTSCV</sequence>
<protein>
    <submittedName>
        <fullName evidence="2">Uncharacterized protein</fullName>
    </submittedName>
</protein>
<reference evidence="2 3" key="1">
    <citation type="journal article" date="2010" name="Stand. Genomic Sci.">
        <title>Complete genome sequence of Coraliomargarita akajimensis type strain (04OKA010-24).</title>
        <authorList>
            <person name="Mavromatis K."/>
            <person name="Abt B."/>
            <person name="Brambilla E."/>
            <person name="Lapidus A."/>
            <person name="Copeland A."/>
            <person name="Deshpande S."/>
            <person name="Nolan M."/>
            <person name="Lucas S."/>
            <person name="Tice H."/>
            <person name="Cheng J.F."/>
            <person name="Han C."/>
            <person name="Detter J.C."/>
            <person name="Woyke T."/>
            <person name="Goodwin L."/>
            <person name="Pitluck S."/>
            <person name="Held B."/>
            <person name="Brettin T."/>
            <person name="Tapia R."/>
            <person name="Ivanova N."/>
            <person name="Mikhailova N."/>
            <person name="Pati A."/>
            <person name="Liolios K."/>
            <person name="Chen A."/>
            <person name="Palaniappan K."/>
            <person name="Land M."/>
            <person name="Hauser L."/>
            <person name="Chang Y.J."/>
            <person name="Jeffries C.D."/>
            <person name="Rohde M."/>
            <person name="Goker M."/>
            <person name="Bristow J."/>
            <person name="Eisen J.A."/>
            <person name="Markowitz V."/>
            <person name="Hugenholtz P."/>
            <person name="Klenk H.P."/>
            <person name="Kyrpides N.C."/>
        </authorList>
    </citation>
    <scope>NUCLEOTIDE SEQUENCE [LARGE SCALE GENOMIC DNA]</scope>
    <source>
        <strain evidence="3">DSM 45221 / IAM 15411 / JCM 23193 / KCTC 12865</strain>
    </source>
</reference>
<gene>
    <name evidence="2" type="ordered locus">Caka_3020</name>
</gene>
<keyword evidence="1" id="KW-1133">Transmembrane helix</keyword>